<dbReference type="AlphaFoldDB" id="A0A2J6PGD1"/>
<name>A0A2J6PGD1_9HELO</name>
<dbReference type="Proteomes" id="UP000235672">
    <property type="component" value="Unassembled WGS sequence"/>
</dbReference>
<evidence type="ECO:0000313" key="2">
    <source>
        <dbReference type="Proteomes" id="UP000235672"/>
    </source>
</evidence>
<gene>
    <name evidence="1" type="ORF">NA56DRAFT_712429</name>
</gene>
<evidence type="ECO:0000313" key="1">
    <source>
        <dbReference type="EMBL" id="PMD13111.1"/>
    </source>
</evidence>
<keyword evidence="2" id="KW-1185">Reference proteome</keyword>
<organism evidence="1 2">
    <name type="scientific">Hyaloscypha hepaticicola</name>
    <dbReference type="NCBI Taxonomy" id="2082293"/>
    <lineage>
        <taxon>Eukaryota</taxon>
        <taxon>Fungi</taxon>
        <taxon>Dikarya</taxon>
        <taxon>Ascomycota</taxon>
        <taxon>Pezizomycotina</taxon>
        <taxon>Leotiomycetes</taxon>
        <taxon>Helotiales</taxon>
        <taxon>Hyaloscyphaceae</taxon>
        <taxon>Hyaloscypha</taxon>
    </lineage>
</organism>
<reference evidence="1 2" key="1">
    <citation type="submission" date="2016-05" db="EMBL/GenBank/DDBJ databases">
        <title>A degradative enzymes factory behind the ericoid mycorrhizal symbiosis.</title>
        <authorList>
            <consortium name="DOE Joint Genome Institute"/>
            <person name="Martino E."/>
            <person name="Morin E."/>
            <person name="Grelet G."/>
            <person name="Kuo A."/>
            <person name="Kohler A."/>
            <person name="Daghino S."/>
            <person name="Barry K."/>
            <person name="Choi C."/>
            <person name="Cichocki N."/>
            <person name="Clum A."/>
            <person name="Copeland A."/>
            <person name="Hainaut M."/>
            <person name="Haridas S."/>
            <person name="Labutti K."/>
            <person name="Lindquist E."/>
            <person name="Lipzen A."/>
            <person name="Khouja H.-R."/>
            <person name="Murat C."/>
            <person name="Ohm R."/>
            <person name="Olson A."/>
            <person name="Spatafora J."/>
            <person name="Veneault-Fourrey C."/>
            <person name="Henrissat B."/>
            <person name="Grigoriev I."/>
            <person name="Martin F."/>
            <person name="Perotto S."/>
        </authorList>
    </citation>
    <scope>NUCLEOTIDE SEQUENCE [LARGE SCALE GENOMIC DNA]</scope>
    <source>
        <strain evidence="1 2">UAMH 7357</strain>
    </source>
</reference>
<proteinExistence type="predicted"/>
<dbReference type="EMBL" id="KZ613536">
    <property type="protein sequence ID" value="PMD13111.1"/>
    <property type="molecule type" value="Genomic_DNA"/>
</dbReference>
<accession>A0A2J6PGD1</accession>
<sequence length="125" mass="13724">MPHYSTVPAYRSCRCTWGGMLVFIDLLQVMVVNACKRMNVRLPYALWPHSGIAVYRSKGKYPLPCSEKSEPANQACSCASLDLGCMSPQAYWALNQQSASNTSTFPLSQPHGFPSPPFTFTPACG</sequence>
<protein>
    <submittedName>
        <fullName evidence="1">Uncharacterized protein</fullName>
    </submittedName>
</protein>